<reference evidence="3" key="2">
    <citation type="submission" date="2013-07" db="EMBL/GenBank/DDBJ databases">
        <authorList>
            <consortium name="The Broad Institute Genome Sequencing Platform"/>
            <person name="Cuomo C."/>
            <person name="Litvintseva A."/>
            <person name="Chen Y."/>
            <person name="Heitman J."/>
            <person name="Sun S."/>
            <person name="Springer D."/>
            <person name="Dromer F."/>
            <person name="Young S.K."/>
            <person name="Zeng Q."/>
            <person name="Gargeya S."/>
            <person name="Fitzgerald M."/>
            <person name="Abouelleil A."/>
            <person name="Alvarado L."/>
            <person name="Berlin A.M."/>
            <person name="Chapman S.B."/>
            <person name="Dewar J."/>
            <person name="Goldberg J."/>
            <person name="Griggs A."/>
            <person name="Gujja S."/>
            <person name="Hansen M."/>
            <person name="Howarth C."/>
            <person name="Imamovic A."/>
            <person name="Larimer J."/>
            <person name="McCowan C."/>
            <person name="Murphy C."/>
            <person name="Pearson M."/>
            <person name="Priest M."/>
            <person name="Roberts A."/>
            <person name="Saif S."/>
            <person name="Shea T."/>
            <person name="Sykes S."/>
            <person name="Wortman J."/>
            <person name="Nusbaum C."/>
            <person name="Birren B."/>
        </authorList>
    </citation>
    <scope>NUCLEOTIDE SEQUENCE</scope>
    <source>
        <strain evidence="3">CBS 10117</strain>
    </source>
</reference>
<dbReference type="KEGG" id="kdj:28971923"/>
<dbReference type="RefSeq" id="XP_018259296.1">
    <property type="nucleotide sequence ID" value="XM_018411484.1"/>
</dbReference>
<evidence type="ECO:0000313" key="2">
    <source>
        <dbReference type="EMBL" id="OBR81454.1"/>
    </source>
</evidence>
<proteinExistence type="predicted"/>
<feature type="region of interest" description="Disordered" evidence="1">
    <location>
        <begin position="276"/>
        <end position="295"/>
    </location>
</feature>
<name>A0A1A5ZUH0_9TREE</name>
<dbReference type="AlphaFoldDB" id="A0A1A5ZUH0"/>
<organism evidence="2">
    <name type="scientific">Kwoniella dejecticola CBS 10117</name>
    <dbReference type="NCBI Taxonomy" id="1296121"/>
    <lineage>
        <taxon>Eukaryota</taxon>
        <taxon>Fungi</taxon>
        <taxon>Dikarya</taxon>
        <taxon>Basidiomycota</taxon>
        <taxon>Agaricomycotina</taxon>
        <taxon>Tremellomycetes</taxon>
        <taxon>Tremellales</taxon>
        <taxon>Cryptococcaceae</taxon>
        <taxon>Kwoniella</taxon>
    </lineage>
</organism>
<feature type="compositionally biased region" description="Low complexity" evidence="1">
    <location>
        <begin position="276"/>
        <end position="289"/>
    </location>
</feature>
<dbReference type="VEuPathDB" id="FungiDB:I303_08224"/>
<dbReference type="GeneID" id="28971923"/>
<keyword evidence="4" id="KW-1185">Reference proteome</keyword>
<dbReference type="Proteomes" id="UP000078595">
    <property type="component" value="Chromosome 8"/>
</dbReference>
<gene>
    <name evidence="2" type="ORF">I303_08224</name>
    <name evidence="3" type="ORF">I303_106518</name>
</gene>
<protein>
    <submittedName>
        <fullName evidence="2">Uncharacterized protein</fullName>
    </submittedName>
</protein>
<evidence type="ECO:0000256" key="1">
    <source>
        <dbReference type="SAM" id="MobiDB-lite"/>
    </source>
</evidence>
<accession>A0A1A5ZUH0</accession>
<reference evidence="3" key="3">
    <citation type="submission" date="2024-02" db="EMBL/GenBank/DDBJ databases">
        <title>Comparative genomics of Cryptococcus and Kwoniella reveals pathogenesis evolution and contrasting modes of karyotype evolution via chromosome fusion or intercentromeric recombination.</title>
        <authorList>
            <person name="Coelho M.A."/>
            <person name="David-Palma M."/>
            <person name="Shea T."/>
            <person name="Bowers K."/>
            <person name="McGinley-Smith S."/>
            <person name="Mohammad A.W."/>
            <person name="Gnirke A."/>
            <person name="Yurkov A.M."/>
            <person name="Nowrousian M."/>
            <person name="Sun S."/>
            <person name="Cuomo C.A."/>
            <person name="Heitman J."/>
        </authorList>
    </citation>
    <scope>NUCLEOTIDE SEQUENCE</scope>
    <source>
        <strain evidence="3">CBS 10117</strain>
    </source>
</reference>
<dbReference type="EMBL" id="KI894037">
    <property type="protein sequence ID" value="OBR81454.1"/>
    <property type="molecule type" value="Genomic_DNA"/>
</dbReference>
<evidence type="ECO:0000313" key="4">
    <source>
        <dbReference type="Proteomes" id="UP000078595"/>
    </source>
</evidence>
<reference evidence="2" key="1">
    <citation type="submission" date="2013-07" db="EMBL/GenBank/DDBJ databases">
        <title>The Genome Sequence of Cryptococcus dejecticola CBS10117.</title>
        <authorList>
            <consortium name="The Broad Institute Genome Sequencing Platform"/>
            <person name="Cuomo C."/>
            <person name="Litvintseva A."/>
            <person name="Chen Y."/>
            <person name="Heitman J."/>
            <person name="Sun S."/>
            <person name="Springer D."/>
            <person name="Dromer F."/>
            <person name="Young S.K."/>
            <person name="Zeng Q."/>
            <person name="Gargeya S."/>
            <person name="Fitzgerald M."/>
            <person name="Abouelleil A."/>
            <person name="Alvarado L."/>
            <person name="Berlin A.M."/>
            <person name="Chapman S.B."/>
            <person name="Dewar J."/>
            <person name="Goldberg J."/>
            <person name="Griggs A."/>
            <person name="Gujja S."/>
            <person name="Hansen M."/>
            <person name="Howarth C."/>
            <person name="Imamovic A."/>
            <person name="Larimer J."/>
            <person name="McCowan C."/>
            <person name="Murphy C."/>
            <person name="Pearson M."/>
            <person name="Priest M."/>
            <person name="Roberts A."/>
            <person name="Saif S."/>
            <person name="Shea T."/>
            <person name="Sykes S."/>
            <person name="Wortman J."/>
            <person name="Nusbaum C."/>
            <person name="Birren B."/>
        </authorList>
    </citation>
    <scope>NUCLEOTIDE SEQUENCE [LARGE SCALE GENOMIC DNA]</scope>
    <source>
        <strain evidence="2">CBS 10117</strain>
    </source>
</reference>
<dbReference type="EMBL" id="CP144537">
    <property type="protein sequence ID" value="WWC63913.1"/>
    <property type="molecule type" value="Genomic_DNA"/>
</dbReference>
<sequence>MPLETIQETPASRSSMATRWRFSPSRISNHTCPCTSTHRPLDPKRNPEDVSQINLKRFYKIWTRTIHIEVPPEVVESVRHILQVTGQNRGDGLLHMASRQFTDGRKGFSILFLMPSEGENVGHEWIAEMSVRLKGGSNMKSTSISNLSIENVGFRLASDWTDWILNQPYHWTPTRISSPPAPHSSEACVVVADLDKKGVLDEVVNEVLQLARGRALQVDRGRLMIVILKETNKLVLKRSSDRRKVVRFSWGMVYRRTRDKKVEAISIKLDTSISAPATAPATDTSANTNADERVNDPGCEEVEIVMTIRNKMILNVVVRYEGEEPFVHSYRDDIPPPVWTK</sequence>
<evidence type="ECO:0000313" key="3">
    <source>
        <dbReference type="EMBL" id="WWC63913.1"/>
    </source>
</evidence>